<protein>
    <submittedName>
        <fullName evidence="2">Uncharacterized protein</fullName>
    </submittedName>
</protein>
<dbReference type="InterPro" id="IPR010982">
    <property type="entry name" value="Lambda_DNA-bd_dom_sf"/>
</dbReference>
<evidence type="ECO:0000313" key="2">
    <source>
        <dbReference type="EMBL" id="SHG04295.1"/>
    </source>
</evidence>
<dbReference type="RefSeq" id="WP_073387569.1">
    <property type="nucleotide sequence ID" value="NZ_FQVU01000002.1"/>
</dbReference>
<sequence length="126" mass="13648">MSALSELISTANTEQLSARSISRAAQLRGHTLNHDTAARYLRGAHGTPDEATLRALSDVLDIPMSRLRAAAELPSESTEPYTPPPEASRLSRRQRRAVDEIIRAMLDPAPGARQAARRGEAEPPGE</sequence>
<dbReference type="AlphaFoldDB" id="A0A1M5GKL5"/>
<accession>A0A1M5GKL5</accession>
<dbReference type="STRING" id="1206085.SAMN05443575_1208"/>
<dbReference type="Proteomes" id="UP000186132">
    <property type="component" value="Unassembled WGS sequence"/>
</dbReference>
<feature type="region of interest" description="Disordered" evidence="1">
    <location>
        <begin position="70"/>
        <end position="126"/>
    </location>
</feature>
<keyword evidence="3" id="KW-1185">Reference proteome</keyword>
<dbReference type="EMBL" id="FQVU01000002">
    <property type="protein sequence ID" value="SHG04295.1"/>
    <property type="molecule type" value="Genomic_DNA"/>
</dbReference>
<evidence type="ECO:0000313" key="3">
    <source>
        <dbReference type="Proteomes" id="UP000186132"/>
    </source>
</evidence>
<organism evidence="2 3">
    <name type="scientific">Jatrophihabitans endophyticus</name>
    <dbReference type="NCBI Taxonomy" id="1206085"/>
    <lineage>
        <taxon>Bacteria</taxon>
        <taxon>Bacillati</taxon>
        <taxon>Actinomycetota</taxon>
        <taxon>Actinomycetes</taxon>
        <taxon>Jatrophihabitantales</taxon>
        <taxon>Jatrophihabitantaceae</taxon>
        <taxon>Jatrophihabitans</taxon>
    </lineage>
</organism>
<feature type="compositionally biased region" description="Basic and acidic residues" evidence="1">
    <location>
        <begin position="117"/>
        <end position="126"/>
    </location>
</feature>
<gene>
    <name evidence="2" type="ORF">SAMN05443575_1208</name>
</gene>
<proteinExistence type="predicted"/>
<evidence type="ECO:0000256" key="1">
    <source>
        <dbReference type="SAM" id="MobiDB-lite"/>
    </source>
</evidence>
<dbReference type="GO" id="GO:0003677">
    <property type="term" value="F:DNA binding"/>
    <property type="evidence" value="ECO:0007669"/>
    <property type="project" value="InterPro"/>
</dbReference>
<reference evidence="2 3" key="1">
    <citation type="submission" date="2016-11" db="EMBL/GenBank/DDBJ databases">
        <authorList>
            <person name="Jaros S."/>
            <person name="Januszkiewicz K."/>
            <person name="Wedrychowicz H."/>
        </authorList>
    </citation>
    <scope>NUCLEOTIDE SEQUENCE [LARGE SCALE GENOMIC DNA]</scope>
    <source>
        <strain evidence="2 3">DSM 45627</strain>
    </source>
</reference>
<name>A0A1M5GKL5_9ACTN</name>
<dbReference type="OrthoDB" id="4775156at2"/>
<dbReference type="Gene3D" id="1.10.260.40">
    <property type="entry name" value="lambda repressor-like DNA-binding domains"/>
    <property type="match status" value="1"/>
</dbReference>